<reference evidence="1" key="2">
    <citation type="journal article" date="2022" name="New Phytol.">
        <title>Evolutionary transition to the ectomycorrhizal habit in the genomes of a hyperdiverse lineage of mushroom-forming fungi.</title>
        <authorList>
            <person name="Looney B."/>
            <person name="Miyauchi S."/>
            <person name="Morin E."/>
            <person name="Drula E."/>
            <person name="Courty P.E."/>
            <person name="Kohler A."/>
            <person name="Kuo A."/>
            <person name="LaButti K."/>
            <person name="Pangilinan J."/>
            <person name="Lipzen A."/>
            <person name="Riley R."/>
            <person name="Andreopoulos W."/>
            <person name="He G."/>
            <person name="Johnson J."/>
            <person name="Nolan M."/>
            <person name="Tritt A."/>
            <person name="Barry K.W."/>
            <person name="Grigoriev I.V."/>
            <person name="Nagy L.G."/>
            <person name="Hibbett D."/>
            <person name="Henrissat B."/>
            <person name="Matheny P.B."/>
            <person name="Labbe J."/>
            <person name="Martin F.M."/>
        </authorList>
    </citation>
    <scope>NUCLEOTIDE SEQUENCE</scope>
    <source>
        <strain evidence="1">HHB10654</strain>
    </source>
</reference>
<evidence type="ECO:0000313" key="2">
    <source>
        <dbReference type="Proteomes" id="UP000814140"/>
    </source>
</evidence>
<proteinExistence type="predicted"/>
<reference evidence="1" key="1">
    <citation type="submission" date="2021-03" db="EMBL/GenBank/DDBJ databases">
        <authorList>
            <consortium name="DOE Joint Genome Institute"/>
            <person name="Ahrendt S."/>
            <person name="Looney B.P."/>
            <person name="Miyauchi S."/>
            <person name="Morin E."/>
            <person name="Drula E."/>
            <person name="Courty P.E."/>
            <person name="Chicoki N."/>
            <person name="Fauchery L."/>
            <person name="Kohler A."/>
            <person name="Kuo A."/>
            <person name="Labutti K."/>
            <person name="Pangilinan J."/>
            <person name="Lipzen A."/>
            <person name="Riley R."/>
            <person name="Andreopoulos W."/>
            <person name="He G."/>
            <person name="Johnson J."/>
            <person name="Barry K.W."/>
            <person name="Grigoriev I.V."/>
            <person name="Nagy L."/>
            <person name="Hibbett D."/>
            <person name="Henrissat B."/>
            <person name="Matheny P.B."/>
            <person name="Labbe J."/>
            <person name="Martin F."/>
        </authorList>
    </citation>
    <scope>NUCLEOTIDE SEQUENCE</scope>
    <source>
        <strain evidence="1">HHB10654</strain>
    </source>
</reference>
<name>A0ACB8T336_9AGAM</name>
<protein>
    <submittedName>
        <fullName evidence="1">SET domain-containing protein</fullName>
    </submittedName>
</protein>
<dbReference type="Proteomes" id="UP000814140">
    <property type="component" value="Unassembled WGS sequence"/>
</dbReference>
<comment type="caution">
    <text evidence="1">The sequence shown here is derived from an EMBL/GenBank/DDBJ whole genome shotgun (WGS) entry which is preliminary data.</text>
</comment>
<evidence type="ECO:0000313" key="1">
    <source>
        <dbReference type="EMBL" id="KAI0062802.1"/>
    </source>
</evidence>
<accession>A0ACB8T336</accession>
<keyword evidence="2" id="KW-1185">Reference proteome</keyword>
<sequence>MDVPLSEDPEEHTEASGTPGAPDPTAAEQVRVIYREVWEEFYAWEAGHTSHQISSLAARRPVRPAARRKLPDFEPSPQATLAAPGYATITVSDFEGNEEPVVASCPTIIIDTLSPHPLYEACTLSQQLIGLREDEIYSELQALRFIPYADDPTFDHAWYICLAAFEDEPLWQQKSTDPDEETIQHEAMRRLHICDGMSLAEIDKTGILPPSRVTNESGLLWRLSQRDALSWPAQRILDLPHLDVRFEPLWDDLRERLNTVWPYFCPNPSCTTAYCITHTTVNLPILPSRPQKISTEIHSQPGRPCCSECFRKAGDDLEFTEVAWAEDAVAMNNFRALLDLMPDAAPCDLAVILRKPCREIYALRCTHFPDDEIYPPEKLSHPSRLPQLSFKNEQSRDDHERFETPQPCHHEGPCTVSSGCQCYANSVHCSRNCRCSVDCRRRWPGCRCGKRGKTGRSTKPLCGVKAHNACKCVKAGRECDPDLCTCLGARDTKYKLCRNSDMQRNNPARLEIKFGTVGLGAFAAERISRNRYLGEYTGETYPIDSDHREPLRIHADRNYSFTLDKGYLIDGGPVGNETRYFNHEDTLSGNCNVEARVLFVNNSRRIGFWTSKPISVGQELFFDYGEIYWRAHRGKKISAATRTHAEESGLQNSRR</sequence>
<organism evidence="1 2">
    <name type="scientific">Artomyces pyxidatus</name>
    <dbReference type="NCBI Taxonomy" id="48021"/>
    <lineage>
        <taxon>Eukaryota</taxon>
        <taxon>Fungi</taxon>
        <taxon>Dikarya</taxon>
        <taxon>Basidiomycota</taxon>
        <taxon>Agaricomycotina</taxon>
        <taxon>Agaricomycetes</taxon>
        <taxon>Russulales</taxon>
        <taxon>Auriscalpiaceae</taxon>
        <taxon>Artomyces</taxon>
    </lineage>
</organism>
<gene>
    <name evidence="1" type="ORF">BV25DRAFT_1884984</name>
</gene>
<dbReference type="EMBL" id="MU277206">
    <property type="protein sequence ID" value="KAI0062802.1"/>
    <property type="molecule type" value="Genomic_DNA"/>
</dbReference>